<dbReference type="InterPro" id="IPR025885">
    <property type="entry name" value="PapC_N"/>
</dbReference>
<dbReference type="Gene3D" id="2.60.40.2610">
    <property type="entry name" value="Outer membrane usher protein FimD, plug domain"/>
    <property type="match status" value="1"/>
</dbReference>
<feature type="domain" description="PapC N-terminal" evidence="11">
    <location>
        <begin position="19"/>
        <end position="169"/>
    </location>
</feature>
<evidence type="ECO:0000256" key="1">
    <source>
        <dbReference type="ARBA" id="ARBA00004571"/>
    </source>
</evidence>
<dbReference type="Gene3D" id="2.60.40.3110">
    <property type="match status" value="1"/>
</dbReference>
<evidence type="ECO:0000313" key="13">
    <source>
        <dbReference type="Proteomes" id="UP001528850"/>
    </source>
</evidence>
<name>A0ABT6BDZ2_9GAMM</name>
<dbReference type="PANTHER" id="PTHR30451">
    <property type="entry name" value="OUTER MEMBRANE USHER PROTEIN"/>
    <property type="match status" value="1"/>
</dbReference>
<dbReference type="InterPro" id="IPR043142">
    <property type="entry name" value="PapC-like_C_sf"/>
</dbReference>
<organism evidence="12 13">
    <name type="scientific">Luteibacter sahnii</name>
    <dbReference type="NCBI Taxonomy" id="3021977"/>
    <lineage>
        <taxon>Bacteria</taxon>
        <taxon>Pseudomonadati</taxon>
        <taxon>Pseudomonadota</taxon>
        <taxon>Gammaproteobacteria</taxon>
        <taxon>Lysobacterales</taxon>
        <taxon>Rhodanobacteraceae</taxon>
        <taxon>Luteibacter</taxon>
    </lineage>
</organism>
<evidence type="ECO:0000313" key="12">
    <source>
        <dbReference type="EMBL" id="MDF4026375.1"/>
    </source>
</evidence>
<keyword evidence="4" id="KW-1134">Transmembrane beta strand</keyword>
<dbReference type="PANTHER" id="PTHR30451:SF20">
    <property type="entry name" value="FIMBRIAE USHER"/>
    <property type="match status" value="1"/>
</dbReference>
<dbReference type="Pfam" id="PF13954">
    <property type="entry name" value="PapC_N"/>
    <property type="match status" value="1"/>
</dbReference>
<keyword evidence="9" id="KW-1029">Fimbrium biogenesis</keyword>
<evidence type="ECO:0000256" key="5">
    <source>
        <dbReference type="ARBA" id="ARBA00022692"/>
    </source>
</evidence>
<dbReference type="EMBL" id="JARJJS010000004">
    <property type="protein sequence ID" value="MDF4026375.1"/>
    <property type="molecule type" value="Genomic_DNA"/>
</dbReference>
<sequence length="850" mass="90034">MNDTARAVVDPEPAPQAAFSSEFLHSAAPVDLSRFERGNVTLAGIYRPAIRVNDIPIPGDHEVTFRQVVGSESAQPCFDQTMLMTFGFDPDKLATHAMGTGELKPLAEGRFCGPLGDYIPGASLDFDDAEQVLRLSIPQAFMASRARGYVSPDLWDEGEAAAMLNYNLNTYHVRSQGRRSTATYAGIRAGANVAGWRLRHTGSLTLGPDRRRWQNTQAYAQHDLTAARAQLTVGDSYTSGDILDSVRLRGVAIASDTRMLPASQRGYAPVIRGIAQSNAQVSIRQNGYLIHSTTVAPGAFEIDDLYPTGYGSDLEVTVTEADGRTRTQVVPYTSVPQMLREHSHRFAVAAGQVVDNSVADTPFIFQGTYQYGVTTRSTLYLGATASNSYGAGLLGWAVNLPVGAVSLDVTGSRAAFRRESVRWGTSTRLRYNRSVATMGTNIGVAAYRFSTPHYLGVTDAARRRSYLKFGGIDPMAGGERGRLEATVVQALGQGSLSVTASVGDYWTRRGRDTNYAIGYGGGWRSLSYNVSVQRSRVGSVLGDSASRSRGWADTTIYLSLTVPLGSAPGAATVTSTHTQAAGGGATSLASVNGYASERRRLSYNLTASRLRTDGRGTNSGSGSLGYRNYAGSYRIGAGRSPGGQHYSAGAAGAVVMHRAGVTLSQELGETNAIIHAPGAAGARVEGTTGVRLDRHGNAVVRSLLPYQINTLSIDPRGASHDVQLESTTESVAPRAGAFARVDFKTSQARSLLIHATKPDGQPLPFGASVYDAAGQPVGVVGQGSKLFTRGATPGSRLTVSWGAGPSDRCYIDVPVSTDTLPIHGLHRAFKAPCAHGASTTLPSPEVVVAA</sequence>
<keyword evidence="13" id="KW-1185">Reference proteome</keyword>
<evidence type="ECO:0000256" key="7">
    <source>
        <dbReference type="ARBA" id="ARBA00023136"/>
    </source>
</evidence>
<evidence type="ECO:0000259" key="10">
    <source>
        <dbReference type="Pfam" id="PF13953"/>
    </source>
</evidence>
<dbReference type="Gene3D" id="3.10.20.410">
    <property type="match status" value="1"/>
</dbReference>
<keyword evidence="7 9" id="KW-0472">Membrane</keyword>
<evidence type="ECO:0000256" key="8">
    <source>
        <dbReference type="ARBA" id="ARBA00023237"/>
    </source>
</evidence>
<gene>
    <name evidence="12" type="ORF">P3W24_15485</name>
</gene>
<dbReference type="InterPro" id="IPR018030">
    <property type="entry name" value="Fimbrial_membr_usher_CS"/>
</dbReference>
<evidence type="ECO:0000256" key="9">
    <source>
        <dbReference type="RuleBase" id="RU003884"/>
    </source>
</evidence>
<protein>
    <submittedName>
        <fullName evidence="12">Fimbrial biogenesis outer membrane usher protein</fullName>
    </submittedName>
</protein>
<evidence type="ECO:0000256" key="2">
    <source>
        <dbReference type="ARBA" id="ARBA00008064"/>
    </source>
</evidence>
<comment type="similarity">
    <text evidence="2 9">Belongs to the fimbrial export usher family.</text>
</comment>
<keyword evidence="8 9" id="KW-0998">Cell outer membrane</keyword>
<keyword evidence="5 9" id="KW-0812">Transmembrane</keyword>
<comment type="caution">
    <text evidence="12">The sequence shown here is derived from an EMBL/GenBank/DDBJ whole genome shotgun (WGS) entry which is preliminary data.</text>
</comment>
<dbReference type="InterPro" id="IPR000015">
    <property type="entry name" value="Fimb_usher"/>
</dbReference>
<dbReference type="Pfam" id="PF00577">
    <property type="entry name" value="Usher"/>
    <property type="match status" value="1"/>
</dbReference>
<evidence type="ECO:0000256" key="3">
    <source>
        <dbReference type="ARBA" id="ARBA00022448"/>
    </source>
</evidence>
<dbReference type="InterPro" id="IPR037224">
    <property type="entry name" value="PapC_N_sf"/>
</dbReference>
<feature type="domain" description="PapC-like C-terminal" evidence="10">
    <location>
        <begin position="752"/>
        <end position="813"/>
    </location>
</feature>
<proteinExistence type="inferred from homology"/>
<comment type="subcellular location">
    <subcellularLocation>
        <location evidence="1 9">Cell outer membrane</location>
        <topology evidence="1 9">Multi-pass membrane protein</topology>
    </subcellularLocation>
</comment>
<keyword evidence="6" id="KW-0732">Signal</keyword>
<dbReference type="PROSITE" id="PS01151">
    <property type="entry name" value="FIMBRIAL_USHER"/>
    <property type="match status" value="1"/>
</dbReference>
<dbReference type="Gene3D" id="2.60.40.2070">
    <property type="match status" value="1"/>
</dbReference>
<evidence type="ECO:0000256" key="4">
    <source>
        <dbReference type="ARBA" id="ARBA00022452"/>
    </source>
</evidence>
<dbReference type="SUPFAM" id="SSF141729">
    <property type="entry name" value="FimD N-terminal domain-like"/>
    <property type="match status" value="1"/>
</dbReference>
<evidence type="ECO:0000256" key="6">
    <source>
        <dbReference type="ARBA" id="ARBA00022729"/>
    </source>
</evidence>
<dbReference type="Pfam" id="PF13953">
    <property type="entry name" value="PapC_C"/>
    <property type="match status" value="1"/>
</dbReference>
<dbReference type="Proteomes" id="UP001528850">
    <property type="component" value="Unassembled WGS sequence"/>
</dbReference>
<dbReference type="InterPro" id="IPR042186">
    <property type="entry name" value="FimD_plug_dom"/>
</dbReference>
<dbReference type="InterPro" id="IPR025949">
    <property type="entry name" value="PapC-like_C"/>
</dbReference>
<keyword evidence="3 9" id="KW-0813">Transport</keyword>
<accession>A0ABT6BDZ2</accession>
<evidence type="ECO:0000259" key="11">
    <source>
        <dbReference type="Pfam" id="PF13954"/>
    </source>
</evidence>
<reference evidence="12 13" key="1">
    <citation type="journal article" date="2024" name="Curr. Microbiol.">
        <title>Luteibacter sahnii sp. nov., A Novel Yellow-Colored Xanthomonadin Pigment Producing Probiotic Bacterium from Healthy Rice Seed Microbiome.</title>
        <authorList>
            <person name="Jaiswal G."/>
            <person name="Rana R."/>
            <person name="Nayak P.K."/>
            <person name="Chouhan R."/>
            <person name="Gandhi S.G."/>
            <person name="Patel H.K."/>
            <person name="Patil P.B."/>
        </authorList>
    </citation>
    <scope>NUCLEOTIDE SEQUENCE [LARGE SCALE GENOMIC DNA]</scope>
    <source>
        <strain evidence="12 13">PPL201</strain>
    </source>
</reference>